<protein>
    <recommendedName>
        <fullName evidence="4">DUF4064 domain-containing protein</fullName>
    </recommendedName>
</protein>
<gene>
    <name evidence="2" type="ORF">KE274_15020</name>
</gene>
<dbReference type="Proteomes" id="UP000678243">
    <property type="component" value="Unassembled WGS sequence"/>
</dbReference>
<feature type="transmembrane region" description="Helical" evidence="1">
    <location>
        <begin position="113"/>
        <end position="142"/>
    </location>
</feature>
<keyword evidence="1" id="KW-1133">Transmembrane helix</keyword>
<evidence type="ECO:0000313" key="2">
    <source>
        <dbReference type="EMBL" id="MBS0025416.1"/>
    </source>
</evidence>
<comment type="caution">
    <text evidence="2">The sequence shown here is derived from an EMBL/GenBank/DDBJ whole genome shotgun (WGS) entry which is preliminary data.</text>
</comment>
<keyword evidence="1" id="KW-0812">Transmembrane</keyword>
<name>A0ABS5IRQ3_9MICO</name>
<keyword evidence="1" id="KW-0472">Membrane</keyword>
<keyword evidence="3" id="KW-1185">Reference proteome</keyword>
<reference evidence="2 3" key="1">
    <citation type="submission" date="2021-04" db="EMBL/GenBank/DDBJ databases">
        <title>Whole genome analysis of root endophytic bacterium Microbacterium paraoxydans ku-mp colonizing RP-bio226 rice variety.</title>
        <authorList>
            <person name="Ulaganathan K."/>
            <person name="Latha B."/>
        </authorList>
    </citation>
    <scope>NUCLEOTIDE SEQUENCE [LARGE SCALE GENOMIC DNA]</scope>
    <source>
        <strain evidence="3">ku-mp</strain>
    </source>
</reference>
<feature type="transmembrane region" description="Helical" evidence="1">
    <location>
        <begin position="29"/>
        <end position="50"/>
    </location>
</feature>
<evidence type="ECO:0008006" key="4">
    <source>
        <dbReference type="Google" id="ProtNLM"/>
    </source>
</evidence>
<feature type="transmembrane region" description="Helical" evidence="1">
    <location>
        <begin position="81"/>
        <end position="101"/>
    </location>
</feature>
<evidence type="ECO:0000313" key="3">
    <source>
        <dbReference type="Proteomes" id="UP000678243"/>
    </source>
</evidence>
<evidence type="ECO:0000256" key="1">
    <source>
        <dbReference type="SAM" id="Phobius"/>
    </source>
</evidence>
<proteinExistence type="predicted"/>
<accession>A0ABS5IRQ3</accession>
<dbReference type="EMBL" id="JAGTUK010000004">
    <property type="protein sequence ID" value="MBS0025416.1"/>
    <property type="molecule type" value="Genomic_DNA"/>
</dbReference>
<organism evidence="2 3">
    <name type="scientific">Microbacterium paraoxydans</name>
    <dbReference type="NCBI Taxonomy" id="199592"/>
    <lineage>
        <taxon>Bacteria</taxon>
        <taxon>Bacillati</taxon>
        <taxon>Actinomycetota</taxon>
        <taxon>Actinomycetes</taxon>
        <taxon>Micrococcales</taxon>
        <taxon>Microbacteriaceae</taxon>
        <taxon>Microbacterium</taxon>
    </lineage>
</organism>
<sequence length="145" mass="14598">MPVGGYAVPSGAYSVPDPTPARSGVLGSLALVFSLVAAVVAPILGGISAFEIGRRLPFGISNGRDLSVLTPARDQVLWAELSFWTGTVFGIAAIVLGIIAIRRRQGRGTGIAALVLGVLGVVIFFAVVLVTFALGGAAGLAVSPA</sequence>